<dbReference type="Proteomes" id="UP001233172">
    <property type="component" value="Unassembled WGS sequence"/>
</dbReference>
<evidence type="ECO:0000313" key="2">
    <source>
        <dbReference type="EMBL" id="KAK0061293.1"/>
    </source>
</evidence>
<reference evidence="2" key="1">
    <citation type="journal article" date="2023" name="PLoS Negl. Trop. Dis.">
        <title>A genome sequence for Biomphalaria pfeifferi, the major vector snail for the human-infecting parasite Schistosoma mansoni.</title>
        <authorList>
            <person name="Bu L."/>
            <person name="Lu L."/>
            <person name="Laidemitt M.R."/>
            <person name="Zhang S.M."/>
            <person name="Mutuku M."/>
            <person name="Mkoji G."/>
            <person name="Steinauer M."/>
            <person name="Loker E.S."/>
        </authorList>
    </citation>
    <scope>NUCLEOTIDE SEQUENCE</scope>
    <source>
        <strain evidence="2">KasaAsao</strain>
    </source>
</reference>
<proteinExistence type="predicted"/>
<dbReference type="AlphaFoldDB" id="A0AAD8FEV3"/>
<evidence type="ECO:0000256" key="1">
    <source>
        <dbReference type="SAM" id="SignalP"/>
    </source>
</evidence>
<dbReference type="EMBL" id="JASAOG010000031">
    <property type="protein sequence ID" value="KAK0061293.1"/>
    <property type="molecule type" value="Genomic_DNA"/>
</dbReference>
<protein>
    <submittedName>
        <fullName evidence="2">Uncharacterized protein</fullName>
    </submittedName>
</protein>
<organism evidence="2 3">
    <name type="scientific">Biomphalaria pfeifferi</name>
    <name type="common">Bloodfluke planorb</name>
    <name type="synonym">Freshwater snail</name>
    <dbReference type="NCBI Taxonomy" id="112525"/>
    <lineage>
        <taxon>Eukaryota</taxon>
        <taxon>Metazoa</taxon>
        <taxon>Spiralia</taxon>
        <taxon>Lophotrochozoa</taxon>
        <taxon>Mollusca</taxon>
        <taxon>Gastropoda</taxon>
        <taxon>Heterobranchia</taxon>
        <taxon>Euthyneura</taxon>
        <taxon>Panpulmonata</taxon>
        <taxon>Hygrophila</taxon>
        <taxon>Lymnaeoidea</taxon>
        <taxon>Planorbidae</taxon>
        <taxon>Biomphalaria</taxon>
    </lineage>
</organism>
<evidence type="ECO:0000313" key="3">
    <source>
        <dbReference type="Proteomes" id="UP001233172"/>
    </source>
</evidence>
<sequence length="93" mass="10650">MSRSLVAVCLLLCTMSMICLVFGFQAGPDTEDDEMDEDEFFDEGTEGIDRKAEMDVRQLGQGRGKRQSGCSQYDDRDLPSFFVELFTMRKCWN</sequence>
<accession>A0AAD8FEV3</accession>
<gene>
    <name evidence="2" type="ORF">Bpfe_009454</name>
</gene>
<reference evidence="2" key="2">
    <citation type="submission" date="2023-04" db="EMBL/GenBank/DDBJ databases">
        <authorList>
            <person name="Bu L."/>
            <person name="Lu L."/>
            <person name="Laidemitt M.R."/>
            <person name="Zhang S.M."/>
            <person name="Mutuku M."/>
            <person name="Mkoji G."/>
            <person name="Steinauer M."/>
            <person name="Loker E.S."/>
        </authorList>
    </citation>
    <scope>NUCLEOTIDE SEQUENCE</scope>
    <source>
        <strain evidence="2">KasaAsao</strain>
        <tissue evidence="2">Whole Snail</tissue>
    </source>
</reference>
<comment type="caution">
    <text evidence="2">The sequence shown here is derived from an EMBL/GenBank/DDBJ whole genome shotgun (WGS) entry which is preliminary data.</text>
</comment>
<feature type="signal peptide" evidence="1">
    <location>
        <begin position="1"/>
        <end position="23"/>
    </location>
</feature>
<keyword evidence="1" id="KW-0732">Signal</keyword>
<keyword evidence="3" id="KW-1185">Reference proteome</keyword>
<feature type="chain" id="PRO_5042105580" evidence="1">
    <location>
        <begin position="24"/>
        <end position="93"/>
    </location>
</feature>
<name>A0AAD8FEV3_BIOPF</name>